<feature type="compositionally biased region" description="Basic and acidic residues" evidence="1">
    <location>
        <begin position="10"/>
        <end position="24"/>
    </location>
</feature>
<feature type="region of interest" description="Disordered" evidence="1">
    <location>
        <begin position="1"/>
        <end position="39"/>
    </location>
</feature>
<dbReference type="EMBL" id="LR797815">
    <property type="protein sequence ID" value="CAB4240997.1"/>
    <property type="molecule type" value="Genomic_DNA"/>
</dbReference>
<evidence type="ECO:0000256" key="1">
    <source>
        <dbReference type="SAM" id="MobiDB-lite"/>
    </source>
</evidence>
<protein>
    <submittedName>
        <fullName evidence="2">Uncharacterized protein</fullName>
    </submittedName>
</protein>
<name>A0A6J5TA09_9CAUD</name>
<reference evidence="2" key="1">
    <citation type="submission" date="2020-05" db="EMBL/GenBank/DDBJ databases">
        <authorList>
            <person name="Chiriac C."/>
            <person name="Salcher M."/>
            <person name="Ghai R."/>
            <person name="Kavagutti S V."/>
        </authorList>
    </citation>
    <scope>NUCLEOTIDE SEQUENCE</scope>
</reference>
<feature type="non-terminal residue" evidence="2">
    <location>
        <position position="39"/>
    </location>
</feature>
<evidence type="ECO:0000313" key="2">
    <source>
        <dbReference type="EMBL" id="CAB4240997.1"/>
    </source>
</evidence>
<sequence>MESEGVKQMSKKEDKHEKMKRLGKEAMTGPRVVGKMVKE</sequence>
<gene>
    <name evidence="2" type="ORF">UFOVP23_51</name>
</gene>
<proteinExistence type="predicted"/>
<accession>A0A6J5TA09</accession>
<organism evidence="2">
    <name type="scientific">uncultured Caudovirales phage</name>
    <dbReference type="NCBI Taxonomy" id="2100421"/>
    <lineage>
        <taxon>Viruses</taxon>
        <taxon>Duplodnaviria</taxon>
        <taxon>Heunggongvirae</taxon>
        <taxon>Uroviricota</taxon>
        <taxon>Caudoviricetes</taxon>
        <taxon>Peduoviridae</taxon>
        <taxon>Maltschvirus</taxon>
        <taxon>Maltschvirus maltsch</taxon>
    </lineage>
</organism>